<protein>
    <recommendedName>
        <fullName evidence="2">GST C-terminal domain-containing protein</fullName>
    </recommendedName>
</protein>
<evidence type="ECO:0000313" key="3">
    <source>
        <dbReference type="EMBL" id="GMT33557.1"/>
    </source>
</evidence>
<dbReference type="PROSITE" id="PS50405">
    <property type="entry name" value="GST_CTER"/>
    <property type="match status" value="1"/>
</dbReference>
<keyword evidence="4" id="KW-1185">Reference proteome</keyword>
<feature type="non-terminal residue" evidence="3">
    <location>
        <position position="1"/>
    </location>
</feature>
<dbReference type="Pfam" id="PF14497">
    <property type="entry name" value="GST_C_3"/>
    <property type="match status" value="1"/>
</dbReference>
<feature type="region of interest" description="Disordered" evidence="1">
    <location>
        <begin position="229"/>
        <end position="252"/>
    </location>
</feature>
<evidence type="ECO:0000256" key="1">
    <source>
        <dbReference type="SAM" id="MobiDB-lite"/>
    </source>
</evidence>
<dbReference type="InterPro" id="IPR004046">
    <property type="entry name" value="GST_C"/>
</dbReference>
<dbReference type="SUPFAM" id="SSF47616">
    <property type="entry name" value="GST C-terminal domain-like"/>
    <property type="match status" value="1"/>
</dbReference>
<feature type="compositionally biased region" description="Basic and acidic residues" evidence="1">
    <location>
        <begin position="232"/>
        <end position="248"/>
    </location>
</feature>
<proteinExistence type="predicted"/>
<name>A0AAV5WR58_9BILA</name>
<evidence type="ECO:0000259" key="2">
    <source>
        <dbReference type="PROSITE" id="PS50405"/>
    </source>
</evidence>
<comment type="caution">
    <text evidence="3">The sequence shown here is derived from an EMBL/GenBank/DDBJ whole genome shotgun (WGS) entry which is preliminary data.</text>
</comment>
<dbReference type="InterPro" id="IPR010987">
    <property type="entry name" value="Glutathione-S-Trfase_C-like"/>
</dbReference>
<dbReference type="Proteomes" id="UP001432322">
    <property type="component" value="Unassembled WGS sequence"/>
</dbReference>
<sequence>EWMEEAGPSGHGYLDGLPSIDDSLYDPSLLYPHFACLTGMGPSASSTLESSSLQPSSFLLSSQSPSLLFSPYKELEWLDRPLRDVVSGSGNEGGQDGMDEEDRKRNWSDRMAMETNEGRCRRMEMNRLRMAEKRARETDEERRERLERAKEYQRTRVLSETEEERHRRKEVNRVRTAIKRGKTAVQRSLEEQLRSMVKAGGGRIEEGGMKEESGDERIRRLELVRQYAAAKRQRETPEKRRERLEKNRDRMRRARAAKKEEWREFLGQREVIEERLRLMTIQLGEKSPLMESDSILATRLTELLKELASAPRKKLGGGSKMDAARSWDRFFSTRLPPLLSSLESLLSSGERNGDGEGEDTFVFGAEASYLDYALFEELDAVCGLSPSVLDQYPTLKGYRQRFQQRLNLTTYALMQAGSTLNLSYESTIDNQSATVPGDLVETKPFSVSDQFRMV</sequence>
<gene>
    <name evidence="3" type="ORF">PFISCL1PPCAC_24854</name>
</gene>
<reference evidence="3" key="1">
    <citation type="submission" date="2023-10" db="EMBL/GenBank/DDBJ databases">
        <title>Genome assembly of Pristionchus species.</title>
        <authorList>
            <person name="Yoshida K."/>
            <person name="Sommer R.J."/>
        </authorList>
    </citation>
    <scope>NUCLEOTIDE SEQUENCE</scope>
    <source>
        <strain evidence="3">RS5133</strain>
    </source>
</reference>
<feature type="region of interest" description="Disordered" evidence="1">
    <location>
        <begin position="86"/>
        <end position="106"/>
    </location>
</feature>
<accession>A0AAV5WR58</accession>
<dbReference type="InterPro" id="IPR036282">
    <property type="entry name" value="Glutathione-S-Trfase_C_sf"/>
</dbReference>
<dbReference type="Gene3D" id="1.20.1050.10">
    <property type="match status" value="1"/>
</dbReference>
<evidence type="ECO:0000313" key="4">
    <source>
        <dbReference type="Proteomes" id="UP001432322"/>
    </source>
</evidence>
<feature type="domain" description="GST C-terminal" evidence="2">
    <location>
        <begin position="271"/>
        <end position="420"/>
    </location>
</feature>
<organism evidence="3 4">
    <name type="scientific">Pristionchus fissidentatus</name>
    <dbReference type="NCBI Taxonomy" id="1538716"/>
    <lineage>
        <taxon>Eukaryota</taxon>
        <taxon>Metazoa</taxon>
        <taxon>Ecdysozoa</taxon>
        <taxon>Nematoda</taxon>
        <taxon>Chromadorea</taxon>
        <taxon>Rhabditida</taxon>
        <taxon>Rhabditina</taxon>
        <taxon>Diplogasteromorpha</taxon>
        <taxon>Diplogasteroidea</taxon>
        <taxon>Neodiplogasteridae</taxon>
        <taxon>Pristionchus</taxon>
    </lineage>
</organism>
<dbReference type="EMBL" id="BTSY01000006">
    <property type="protein sequence ID" value="GMT33557.1"/>
    <property type="molecule type" value="Genomic_DNA"/>
</dbReference>
<dbReference type="AlphaFoldDB" id="A0AAV5WR58"/>